<evidence type="ECO:0000259" key="2">
    <source>
        <dbReference type="Pfam" id="PF16288"/>
    </source>
</evidence>
<keyword evidence="1" id="KW-0732">Signal</keyword>
<dbReference type="InterPro" id="IPR032558">
    <property type="entry name" value="DUF4934"/>
</dbReference>
<accession>A0A9D2KV48</accession>
<name>A0A9D2KV48_9BACE</name>
<dbReference type="AlphaFoldDB" id="A0A9D2KV48"/>
<sequence>MNAITKLIGTALLCLMAGCAGSTGAGEGVDGLTVIDVESAMDNLQAELTLSDVADSVWYLPLETTDACLVGEDPSVRLMRGRVVVRANSGNDCLVFDGQTGRFLNSIGHVGEDPEGHSGNMPEYDERSGWLYFTRYPNSLQKFDVEGHYQGKLTLSGIELSNCSLVSADSLLVCYPFHIPLFEGENKLFLFNTRGQAVDSVIFPWAEPPVAGKDLVSIDIQDESMGRLYLKYADKSFWVWEADKMDVQDGQVTFHPAFSDTLYALSGNSLRPLVALHTGKYQFPAVKGRTVESGYSDRLVTKRIAVTPGKICFSCELDTYGERKLYEGIYDRRTGHTRLSPASQDGYKDDLTGFMPVPWLFPQGVQVSLIEAYKVVEWLGEHPEARANPALAVLAQVKEEDNPVVVFVRYKSE</sequence>
<gene>
    <name evidence="3" type="ORF">H9950_01205</name>
</gene>
<comment type="caution">
    <text evidence="3">The sequence shown here is derived from an EMBL/GenBank/DDBJ whole genome shotgun (WGS) entry which is preliminary data.</text>
</comment>
<dbReference type="Proteomes" id="UP000823862">
    <property type="component" value="Unassembled WGS sequence"/>
</dbReference>
<proteinExistence type="predicted"/>
<dbReference type="EMBL" id="DWZI01000004">
    <property type="protein sequence ID" value="HJA84814.1"/>
    <property type="molecule type" value="Genomic_DNA"/>
</dbReference>
<feature type="chain" id="PRO_5038866298" evidence="1">
    <location>
        <begin position="26"/>
        <end position="413"/>
    </location>
</feature>
<reference evidence="3" key="2">
    <citation type="submission" date="2021-04" db="EMBL/GenBank/DDBJ databases">
        <authorList>
            <person name="Gilroy R."/>
        </authorList>
    </citation>
    <scope>NUCLEOTIDE SEQUENCE</scope>
    <source>
        <strain evidence="3">ChiHjej12B11-9795</strain>
    </source>
</reference>
<feature type="domain" description="DUF4934" evidence="2">
    <location>
        <begin position="48"/>
        <end position="149"/>
    </location>
</feature>
<dbReference type="Pfam" id="PF16288">
    <property type="entry name" value="DUF4934"/>
    <property type="match status" value="1"/>
</dbReference>
<dbReference type="PROSITE" id="PS51257">
    <property type="entry name" value="PROKAR_LIPOPROTEIN"/>
    <property type="match status" value="1"/>
</dbReference>
<protein>
    <submittedName>
        <fullName evidence="3">DUF4934 domain-containing protein</fullName>
    </submittedName>
</protein>
<reference evidence="3" key="1">
    <citation type="journal article" date="2021" name="PeerJ">
        <title>Extensive microbial diversity within the chicken gut microbiome revealed by metagenomics and culture.</title>
        <authorList>
            <person name="Gilroy R."/>
            <person name="Ravi A."/>
            <person name="Getino M."/>
            <person name="Pursley I."/>
            <person name="Horton D.L."/>
            <person name="Alikhan N.F."/>
            <person name="Baker D."/>
            <person name="Gharbi K."/>
            <person name="Hall N."/>
            <person name="Watson M."/>
            <person name="Adriaenssens E.M."/>
            <person name="Foster-Nyarko E."/>
            <person name="Jarju S."/>
            <person name="Secka A."/>
            <person name="Antonio M."/>
            <person name="Oren A."/>
            <person name="Chaudhuri R.R."/>
            <person name="La Ragione R."/>
            <person name="Hildebrand F."/>
            <person name="Pallen M.J."/>
        </authorList>
    </citation>
    <scope>NUCLEOTIDE SEQUENCE</scope>
    <source>
        <strain evidence="3">ChiHjej12B11-9795</strain>
    </source>
</reference>
<evidence type="ECO:0000313" key="3">
    <source>
        <dbReference type="EMBL" id="HJA84814.1"/>
    </source>
</evidence>
<evidence type="ECO:0000256" key="1">
    <source>
        <dbReference type="SAM" id="SignalP"/>
    </source>
</evidence>
<feature type="signal peptide" evidence="1">
    <location>
        <begin position="1"/>
        <end position="25"/>
    </location>
</feature>
<evidence type="ECO:0000313" key="4">
    <source>
        <dbReference type="Proteomes" id="UP000823862"/>
    </source>
</evidence>
<organism evidence="3 4">
    <name type="scientific">Candidatus Bacteroides avicola</name>
    <dbReference type="NCBI Taxonomy" id="2838468"/>
    <lineage>
        <taxon>Bacteria</taxon>
        <taxon>Pseudomonadati</taxon>
        <taxon>Bacteroidota</taxon>
        <taxon>Bacteroidia</taxon>
        <taxon>Bacteroidales</taxon>
        <taxon>Bacteroidaceae</taxon>
        <taxon>Bacteroides</taxon>
    </lineage>
</organism>